<evidence type="ECO:0000259" key="3">
    <source>
        <dbReference type="Pfam" id="PF07992"/>
    </source>
</evidence>
<dbReference type="SUPFAM" id="SSF51905">
    <property type="entry name" value="FAD/NAD(P)-binding domain"/>
    <property type="match status" value="1"/>
</dbReference>
<dbReference type="PRINTS" id="PR00368">
    <property type="entry name" value="FADPNR"/>
</dbReference>
<evidence type="ECO:0000256" key="2">
    <source>
        <dbReference type="ARBA" id="ARBA00023002"/>
    </source>
</evidence>
<organism evidence="4 5">
    <name type="scientific">Candidatus Yanofskybacteria bacterium CG10_big_fil_rev_8_21_14_0_10_46_23</name>
    <dbReference type="NCBI Taxonomy" id="1975098"/>
    <lineage>
        <taxon>Bacteria</taxon>
        <taxon>Candidatus Yanofskyibacteriota</taxon>
    </lineage>
</organism>
<comment type="caution">
    <text evidence="4">The sequence shown here is derived from an EMBL/GenBank/DDBJ whole genome shotgun (WGS) entry which is preliminary data.</text>
</comment>
<dbReference type="InterPro" id="IPR023753">
    <property type="entry name" value="FAD/NAD-binding_dom"/>
</dbReference>
<dbReference type="AlphaFoldDB" id="A0A2H0R4T0"/>
<keyword evidence="1" id="KW-0285">Flavoprotein</keyword>
<dbReference type="PRINTS" id="PR00469">
    <property type="entry name" value="PNDRDTASEII"/>
</dbReference>
<sequence length="326" mass="34570">MNQGVHELIVIGGSAAAATAGIYSARRKLDFKIISKDFGGEVATSGEIGNWPGTPQTNGVELAEMFKNHLKRYDVEPEIGVRVVAVKKQTDGIFCITTSKGETPKTGDKFSEPSTEAVTCDYLAKAVLVATGVHPRELDILGEKNFRNKGVSYCTVCDGPLFQGKTVATIGGGNSALESAIMLAGIAEKVYVLNKNQAFKGDSILIDKLKLLGNVEIIFGAQAKEIRGQDFVEGLSYVDSGGEERRLSVQGIFVHIGMIPNSNLVGAEVSKDKFGHIIVDKNCQTNIPGLFAAGDVTDVPYQQIVIAAGQGACAALSAVSYLNTRA</sequence>
<accession>A0A2H0R4T0</accession>
<dbReference type="InterPro" id="IPR036188">
    <property type="entry name" value="FAD/NAD-bd_sf"/>
</dbReference>
<protein>
    <recommendedName>
        <fullName evidence="3">FAD/NAD(P)-binding domain-containing protein</fullName>
    </recommendedName>
</protein>
<dbReference type="EMBL" id="PCXO01000004">
    <property type="protein sequence ID" value="PIR41529.1"/>
    <property type="molecule type" value="Genomic_DNA"/>
</dbReference>
<name>A0A2H0R4T0_9BACT</name>
<dbReference type="Pfam" id="PF07992">
    <property type="entry name" value="Pyr_redox_2"/>
    <property type="match status" value="1"/>
</dbReference>
<proteinExistence type="predicted"/>
<dbReference type="Gene3D" id="3.50.50.60">
    <property type="entry name" value="FAD/NAD(P)-binding domain"/>
    <property type="match status" value="2"/>
</dbReference>
<reference evidence="4 5" key="1">
    <citation type="submission" date="2017-09" db="EMBL/GenBank/DDBJ databases">
        <title>Depth-based differentiation of microbial function through sediment-hosted aquifers and enrichment of novel symbionts in the deep terrestrial subsurface.</title>
        <authorList>
            <person name="Probst A.J."/>
            <person name="Ladd B."/>
            <person name="Jarett J.K."/>
            <person name="Geller-Mcgrath D.E."/>
            <person name="Sieber C.M."/>
            <person name="Emerson J.B."/>
            <person name="Anantharaman K."/>
            <person name="Thomas B.C."/>
            <person name="Malmstrom R."/>
            <person name="Stieglmeier M."/>
            <person name="Klingl A."/>
            <person name="Woyke T."/>
            <person name="Ryan C.M."/>
            <person name="Banfield J.F."/>
        </authorList>
    </citation>
    <scope>NUCLEOTIDE SEQUENCE [LARGE SCALE GENOMIC DNA]</scope>
    <source>
        <strain evidence="4">CG10_big_fil_rev_8_21_14_0_10_46_23</strain>
    </source>
</reference>
<gene>
    <name evidence="4" type="ORF">COV31_00265</name>
</gene>
<dbReference type="InterPro" id="IPR050097">
    <property type="entry name" value="Ferredoxin-NADP_redctase_2"/>
</dbReference>
<evidence type="ECO:0000313" key="5">
    <source>
        <dbReference type="Proteomes" id="UP000230232"/>
    </source>
</evidence>
<evidence type="ECO:0000313" key="4">
    <source>
        <dbReference type="EMBL" id="PIR41529.1"/>
    </source>
</evidence>
<dbReference type="GO" id="GO:0016491">
    <property type="term" value="F:oxidoreductase activity"/>
    <property type="evidence" value="ECO:0007669"/>
    <property type="project" value="UniProtKB-KW"/>
</dbReference>
<evidence type="ECO:0000256" key="1">
    <source>
        <dbReference type="ARBA" id="ARBA00022630"/>
    </source>
</evidence>
<keyword evidence="2" id="KW-0560">Oxidoreductase</keyword>
<dbReference type="PANTHER" id="PTHR48105">
    <property type="entry name" value="THIOREDOXIN REDUCTASE 1-RELATED-RELATED"/>
    <property type="match status" value="1"/>
</dbReference>
<dbReference type="Proteomes" id="UP000230232">
    <property type="component" value="Unassembled WGS sequence"/>
</dbReference>
<feature type="domain" description="FAD/NAD(P)-binding" evidence="3">
    <location>
        <begin position="7"/>
        <end position="311"/>
    </location>
</feature>